<comment type="subcellular location">
    <subcellularLocation>
        <location evidence="8">Cytoplasm</location>
    </subcellularLocation>
</comment>
<dbReference type="HOGENOM" id="CLU_024321_0_0_11"/>
<keyword evidence="3 8" id="KW-0963">Cytoplasm</keyword>
<dbReference type="GO" id="GO:0003866">
    <property type="term" value="F:3-phosphoshikimate 1-carboxyvinyltransferase activity"/>
    <property type="evidence" value="ECO:0007669"/>
    <property type="project" value="UniProtKB-UniRule"/>
</dbReference>
<dbReference type="InterPro" id="IPR001986">
    <property type="entry name" value="Enolpyruvate_Tfrase_dom"/>
</dbReference>
<feature type="binding site" evidence="8">
    <location>
        <position position="209"/>
    </location>
    <ligand>
        <name>3-phosphoshikimate</name>
        <dbReference type="ChEBI" id="CHEBI:145989"/>
    </ligand>
</feature>
<feature type="domain" description="Enolpyruvate transferase" evidence="9">
    <location>
        <begin position="15"/>
        <end position="428"/>
    </location>
</feature>
<feature type="binding site" evidence="8">
    <location>
        <position position="28"/>
    </location>
    <ligand>
        <name>3-phosphoshikimate</name>
        <dbReference type="ChEBI" id="CHEBI:145989"/>
    </ligand>
</feature>
<dbReference type="OrthoDB" id="9809920at2"/>
<dbReference type="STRING" id="479433.Caci_7890"/>
<evidence type="ECO:0000256" key="5">
    <source>
        <dbReference type="ARBA" id="ARBA00022679"/>
    </source>
</evidence>
<dbReference type="EC" id="2.5.1.19" evidence="8"/>
<dbReference type="CDD" id="cd01556">
    <property type="entry name" value="EPSP_synthase"/>
    <property type="match status" value="1"/>
</dbReference>
<dbReference type="Gene3D" id="3.65.10.10">
    <property type="entry name" value="Enolpyruvate transferase domain"/>
    <property type="match status" value="2"/>
</dbReference>
<dbReference type="GO" id="GO:0009073">
    <property type="term" value="P:aromatic amino acid family biosynthetic process"/>
    <property type="evidence" value="ECO:0007669"/>
    <property type="project" value="UniProtKB-KW"/>
</dbReference>
<feature type="binding site" evidence="8">
    <location>
        <position position="355"/>
    </location>
    <ligand>
        <name>phosphoenolpyruvate</name>
        <dbReference type="ChEBI" id="CHEBI:58702"/>
    </ligand>
</feature>
<dbReference type="InterPro" id="IPR013792">
    <property type="entry name" value="RNA3'P_cycl/enolpyr_Trfase_a/b"/>
</dbReference>
<feature type="active site" description="Proton acceptor" evidence="8">
    <location>
        <position position="324"/>
    </location>
</feature>
<feature type="binding site" evidence="8">
    <location>
        <position position="324"/>
    </location>
    <ligand>
        <name>3-phosphoshikimate</name>
        <dbReference type="ChEBI" id="CHEBI:145989"/>
    </ligand>
</feature>
<dbReference type="NCBIfam" id="TIGR01356">
    <property type="entry name" value="aroA"/>
    <property type="match status" value="1"/>
</dbReference>
<dbReference type="Pfam" id="PF00275">
    <property type="entry name" value="EPSP_synthase"/>
    <property type="match status" value="1"/>
</dbReference>
<dbReference type="HAMAP" id="MF_00210">
    <property type="entry name" value="EPSP_synth"/>
    <property type="match status" value="1"/>
</dbReference>
<dbReference type="InterPro" id="IPR023193">
    <property type="entry name" value="EPSP_synthase_CS"/>
</dbReference>
<dbReference type="PANTHER" id="PTHR21090:SF5">
    <property type="entry name" value="PENTAFUNCTIONAL AROM POLYPEPTIDE"/>
    <property type="match status" value="1"/>
</dbReference>
<keyword evidence="6 8" id="KW-0057">Aromatic amino acid biosynthesis</keyword>
<comment type="similarity">
    <text evidence="2 8">Belongs to the EPSP synthase family.</text>
</comment>
<dbReference type="FunCoup" id="C7QFD6">
    <property type="interactions" value="239"/>
</dbReference>
<gene>
    <name evidence="8" type="primary">aroA</name>
    <name evidence="10" type="ordered locus">Caci_7890</name>
</gene>
<feature type="binding site" evidence="8">
    <location>
        <position position="421"/>
    </location>
    <ligand>
        <name>phosphoenolpyruvate</name>
        <dbReference type="ChEBI" id="CHEBI:58702"/>
    </ligand>
</feature>
<evidence type="ECO:0000313" key="11">
    <source>
        <dbReference type="Proteomes" id="UP000000851"/>
    </source>
</evidence>
<comment type="caution">
    <text evidence="8">Lacks conserved residue(s) required for the propagation of feature annotation.</text>
</comment>
<evidence type="ECO:0000256" key="1">
    <source>
        <dbReference type="ARBA" id="ARBA00004811"/>
    </source>
</evidence>
<dbReference type="PROSITE" id="PS00885">
    <property type="entry name" value="EPSP_SYNTHASE_2"/>
    <property type="match status" value="1"/>
</dbReference>
<dbReference type="PROSITE" id="PS00104">
    <property type="entry name" value="EPSP_SYNTHASE_1"/>
    <property type="match status" value="1"/>
</dbReference>
<feature type="binding site" evidence="8">
    <location>
        <position position="29"/>
    </location>
    <ligand>
        <name>3-phosphoshikimate</name>
        <dbReference type="ChEBI" id="CHEBI:145989"/>
    </ligand>
</feature>
<feature type="binding site" evidence="8">
    <location>
        <position position="134"/>
    </location>
    <ligand>
        <name>phosphoenolpyruvate</name>
        <dbReference type="ChEBI" id="CHEBI:58702"/>
    </ligand>
</feature>
<dbReference type="GO" id="GO:0009423">
    <property type="term" value="P:chorismate biosynthetic process"/>
    <property type="evidence" value="ECO:0007669"/>
    <property type="project" value="UniProtKB-UniRule"/>
</dbReference>
<proteinExistence type="inferred from homology"/>
<evidence type="ECO:0000313" key="10">
    <source>
        <dbReference type="EMBL" id="ACU76713.1"/>
    </source>
</evidence>
<dbReference type="EMBL" id="CP001700">
    <property type="protein sequence ID" value="ACU76713.1"/>
    <property type="molecule type" value="Genomic_DNA"/>
</dbReference>
<dbReference type="PIRSF" id="PIRSF000505">
    <property type="entry name" value="EPSPS"/>
    <property type="match status" value="1"/>
</dbReference>
<name>C7QFD6_CATAD</name>
<feature type="binding site" evidence="8">
    <location>
        <position position="182"/>
    </location>
    <ligand>
        <name>phosphoenolpyruvate</name>
        <dbReference type="ChEBI" id="CHEBI:58702"/>
    </ligand>
</feature>
<feature type="binding site" evidence="8">
    <location>
        <position position="106"/>
    </location>
    <ligand>
        <name>phosphoenolpyruvate</name>
        <dbReference type="ChEBI" id="CHEBI:58702"/>
    </ligand>
</feature>
<keyword evidence="4 8" id="KW-0028">Amino-acid biosynthesis</keyword>
<dbReference type="InterPro" id="IPR006264">
    <property type="entry name" value="EPSP_synthase"/>
</dbReference>
<accession>C7QFD6</accession>
<dbReference type="AlphaFoldDB" id="C7QFD6"/>
<dbReference type="PANTHER" id="PTHR21090">
    <property type="entry name" value="AROM/DEHYDROQUINATE SYNTHASE"/>
    <property type="match status" value="1"/>
</dbReference>
<evidence type="ECO:0000256" key="7">
    <source>
        <dbReference type="ARBA" id="ARBA00044633"/>
    </source>
</evidence>
<dbReference type="UniPathway" id="UPA00053">
    <property type="reaction ID" value="UER00089"/>
</dbReference>
<keyword evidence="5 8" id="KW-0808">Transferase</keyword>
<evidence type="ECO:0000256" key="3">
    <source>
        <dbReference type="ARBA" id="ARBA00022490"/>
    </source>
</evidence>
<reference evidence="10" key="1">
    <citation type="journal article" date="2009" name="Stand. Genomic Sci.">
        <title>Complete genome sequence of Catenulispora acidiphila type strain (ID 139908).</title>
        <authorList>
            <person name="Copeland A."/>
            <person name="Lapidus A."/>
            <person name="Glavina Del Rio T."/>
            <person name="Nolan M."/>
            <person name="Lucas S."/>
            <person name="Chen F."/>
            <person name="Tice H."/>
            <person name="Cheng J.F."/>
            <person name="Bruce D."/>
            <person name="Goodwin L."/>
            <person name="Pitluck S."/>
            <person name="Mikhailova N."/>
            <person name="Pati A."/>
            <person name="Ivanova N."/>
            <person name="Mavromatis K."/>
            <person name="Chen A."/>
            <person name="Palaniappan K."/>
            <person name="Chain P."/>
            <person name="Land M."/>
            <person name="Hauser L."/>
            <person name="Chang Y.J."/>
            <person name="Jeffries C.D."/>
            <person name="Chertkov O."/>
            <person name="Brettin T."/>
            <person name="Detter J.C."/>
            <person name="Han C."/>
            <person name="Ali Z."/>
            <person name="Tindall B.J."/>
            <person name="Goker M."/>
            <person name="Bristow J."/>
            <person name="Eisen J.A."/>
            <person name="Markowitz V."/>
            <person name="Hugenholtz P."/>
            <person name="Kyrpides N.C."/>
            <person name="Klenk H.P."/>
        </authorList>
    </citation>
    <scope>NUCLEOTIDE SEQUENCE [LARGE SCALE GENOMIC DNA]</scope>
    <source>
        <strain evidence="10">DSM 44928</strain>
    </source>
</reference>
<evidence type="ECO:0000256" key="8">
    <source>
        <dbReference type="HAMAP-Rule" id="MF_00210"/>
    </source>
</evidence>
<dbReference type="FunFam" id="3.65.10.10:FF:000011">
    <property type="entry name" value="3-phosphoshikimate 1-carboxyvinyltransferase"/>
    <property type="match status" value="1"/>
</dbReference>
<dbReference type="KEGG" id="cai:Caci_7890"/>
<dbReference type="InParanoid" id="C7QFD6"/>
<evidence type="ECO:0000256" key="6">
    <source>
        <dbReference type="ARBA" id="ARBA00023141"/>
    </source>
</evidence>
<dbReference type="RefSeq" id="WP_015796438.1">
    <property type="nucleotide sequence ID" value="NC_013131.1"/>
</dbReference>
<comment type="pathway">
    <text evidence="1 8">Metabolic intermediate biosynthesis; chorismate biosynthesis; chorismate from D-erythrose 4-phosphate and phosphoenolpyruvate: step 6/7.</text>
</comment>
<comment type="catalytic activity">
    <reaction evidence="7">
        <text>3-phosphoshikimate + phosphoenolpyruvate = 5-O-(1-carboxyvinyl)-3-phosphoshikimate + phosphate</text>
        <dbReference type="Rhea" id="RHEA:21256"/>
        <dbReference type="ChEBI" id="CHEBI:43474"/>
        <dbReference type="ChEBI" id="CHEBI:57701"/>
        <dbReference type="ChEBI" id="CHEBI:58702"/>
        <dbReference type="ChEBI" id="CHEBI:145989"/>
        <dbReference type="EC" id="2.5.1.19"/>
    </reaction>
    <physiologicalReaction direction="left-to-right" evidence="7">
        <dbReference type="Rhea" id="RHEA:21257"/>
    </physiologicalReaction>
</comment>
<dbReference type="eggNOG" id="COG0128">
    <property type="taxonomic scope" value="Bacteria"/>
</dbReference>
<evidence type="ECO:0000256" key="4">
    <source>
        <dbReference type="ARBA" id="ARBA00022605"/>
    </source>
</evidence>
<dbReference type="Proteomes" id="UP000000851">
    <property type="component" value="Chromosome"/>
</dbReference>
<feature type="binding site" evidence="8">
    <location>
        <position position="182"/>
    </location>
    <ligand>
        <name>3-phosphoshikimate</name>
        <dbReference type="ChEBI" id="CHEBI:145989"/>
    </ligand>
</feature>
<feature type="binding site" evidence="8">
    <location>
        <position position="351"/>
    </location>
    <ligand>
        <name>3-phosphoshikimate</name>
        <dbReference type="ChEBI" id="CHEBI:145989"/>
    </ligand>
</feature>
<comment type="subunit">
    <text evidence="8">Monomer.</text>
</comment>
<evidence type="ECO:0000259" key="9">
    <source>
        <dbReference type="Pfam" id="PF00275"/>
    </source>
</evidence>
<feature type="binding site" evidence="8">
    <location>
        <position position="33"/>
    </location>
    <ligand>
        <name>3-phosphoshikimate</name>
        <dbReference type="ChEBI" id="CHEBI:145989"/>
    </ligand>
</feature>
<keyword evidence="11" id="KW-1185">Reference proteome</keyword>
<feature type="binding site" evidence="8">
    <location>
        <position position="28"/>
    </location>
    <ligand>
        <name>phosphoenolpyruvate</name>
        <dbReference type="ChEBI" id="CHEBI:58702"/>
    </ligand>
</feature>
<sequence>MTSAEKTLWSAPSAHRPVTADVRVPGSKSATNRALLLAALGDSPSTITGGLRARDSVLMIGALRALGVEVDAGEDFDAPVWRITPPAQLRGGDAGAPAKVDVGLAGTVMRFLPPVAALAAGQVYFDGDPYARARPMGTLLQSLRDLGVRIDDGDRGTFPFLVEGAGQVAGGLVELDATASSQFISALLLAGSRYLKGVEVRHVGGPIPSQPHIDMTVEFVRAAGGTVDASEPGRWVVTPSVLRGREWSIEPDLSNAAPFLAAALVTGGTVTIPDWPAATTQAGDASRHLLREMGARVELTPAGLTVSGGAGVHGMEADLRDVGELTPTLAAVAALADSPSRFTGIGHLRGHETDRLAALAREINGLGGDVVEEPDGLLIRPAKMHSGVFATYDDHRMATAGAVLGLAVPGVEVEDIAATGKTLPDFPAMWAAMLDADGDRDPASGAPAPTGVHG</sequence>
<organism evidence="10 11">
    <name type="scientific">Catenulispora acidiphila (strain DSM 44928 / JCM 14897 / NBRC 102108 / NRRL B-24433 / ID139908)</name>
    <dbReference type="NCBI Taxonomy" id="479433"/>
    <lineage>
        <taxon>Bacteria</taxon>
        <taxon>Bacillati</taxon>
        <taxon>Actinomycetota</taxon>
        <taxon>Actinomycetes</taxon>
        <taxon>Catenulisporales</taxon>
        <taxon>Catenulisporaceae</taxon>
        <taxon>Catenulispora</taxon>
    </lineage>
</organism>
<comment type="function">
    <text evidence="8">Catalyzes the transfer of the enolpyruvyl moiety of phosphoenolpyruvate (PEP) to the 5-hydroxyl of shikimate-3-phosphate (S3P) to produce enolpyruvyl shikimate-3-phosphate and inorganic phosphate.</text>
</comment>
<dbReference type="SUPFAM" id="SSF55205">
    <property type="entry name" value="EPT/RTPC-like"/>
    <property type="match status" value="1"/>
</dbReference>
<dbReference type="InterPro" id="IPR036968">
    <property type="entry name" value="Enolpyruvate_Tfrase_sf"/>
</dbReference>
<feature type="binding site" evidence="8">
    <location>
        <position position="180"/>
    </location>
    <ligand>
        <name>3-phosphoshikimate</name>
        <dbReference type="ChEBI" id="CHEBI:145989"/>
    </ligand>
</feature>
<feature type="binding site" evidence="8">
    <location>
        <position position="181"/>
    </location>
    <ligand>
        <name>3-phosphoshikimate</name>
        <dbReference type="ChEBI" id="CHEBI:145989"/>
    </ligand>
</feature>
<protein>
    <recommendedName>
        <fullName evidence="8">3-phosphoshikimate 1-carboxyvinyltransferase</fullName>
        <ecNumber evidence="8">2.5.1.19</ecNumber>
    </recommendedName>
    <alternativeName>
        <fullName evidence="8">5-enolpyruvylshikimate-3-phosphate synthase</fullName>
        <shortName evidence="8">EPSP synthase</shortName>
        <shortName evidence="8">EPSPS</shortName>
    </alternativeName>
</protein>
<evidence type="ECO:0000256" key="2">
    <source>
        <dbReference type="ARBA" id="ARBA00009948"/>
    </source>
</evidence>
<dbReference type="GO" id="GO:0008652">
    <property type="term" value="P:amino acid biosynthetic process"/>
    <property type="evidence" value="ECO:0007669"/>
    <property type="project" value="UniProtKB-KW"/>
</dbReference>
<feature type="binding site" evidence="8">
    <location>
        <position position="396"/>
    </location>
    <ligand>
        <name>phosphoenolpyruvate</name>
        <dbReference type="ChEBI" id="CHEBI:58702"/>
    </ligand>
</feature>
<dbReference type="GO" id="GO:0005737">
    <property type="term" value="C:cytoplasm"/>
    <property type="evidence" value="ECO:0007669"/>
    <property type="project" value="UniProtKB-SubCell"/>
</dbReference>
<dbReference type="FunFam" id="3.65.10.10:FF:000010">
    <property type="entry name" value="3-phosphoshikimate 1-carboxyvinyltransferase"/>
    <property type="match status" value="1"/>
</dbReference>